<dbReference type="OMA" id="MCENEYL"/>
<dbReference type="Pfam" id="PF17031">
    <property type="entry name" value="DUF5101"/>
    <property type="match status" value="1"/>
</dbReference>
<gene>
    <name evidence="3" type="ORF">NEQG_00995</name>
</gene>
<evidence type="ECO:0000313" key="4">
    <source>
        <dbReference type="Proteomes" id="UP000002872"/>
    </source>
</evidence>
<evidence type="ECO:0000256" key="2">
    <source>
        <dbReference type="SAM" id="MobiDB-lite"/>
    </source>
</evidence>
<dbReference type="OrthoDB" id="2186985at2759"/>
<dbReference type="InterPro" id="IPR031492">
    <property type="entry name" value="DUF5101"/>
</dbReference>
<dbReference type="VEuPathDB" id="MicrosporidiaDB:NEQG_00995"/>
<dbReference type="EMBL" id="GL870877">
    <property type="protein sequence ID" value="EIJ89176.1"/>
    <property type="molecule type" value="Genomic_DNA"/>
</dbReference>
<dbReference type="Proteomes" id="UP000002872">
    <property type="component" value="Unassembled WGS sequence"/>
</dbReference>
<organism evidence="3 4">
    <name type="scientific">Nematocida parisii (strain ERTm3)</name>
    <name type="common">Nematode killer fungus</name>
    <dbReference type="NCBI Taxonomy" id="935791"/>
    <lineage>
        <taxon>Eukaryota</taxon>
        <taxon>Fungi</taxon>
        <taxon>Fungi incertae sedis</taxon>
        <taxon>Microsporidia</taxon>
        <taxon>Nematocida</taxon>
    </lineage>
</organism>
<keyword evidence="4" id="KW-1185">Reference proteome</keyword>
<dbReference type="AlphaFoldDB" id="I3EIX9"/>
<feature type="region of interest" description="Disordered" evidence="2">
    <location>
        <begin position="1"/>
        <end position="24"/>
    </location>
</feature>
<feature type="coiled-coil region" evidence="1">
    <location>
        <begin position="66"/>
        <end position="93"/>
    </location>
</feature>
<protein>
    <submittedName>
        <fullName evidence="3">Uncharacterized protein</fullName>
    </submittedName>
</protein>
<dbReference type="InParanoid" id="I3EIX9"/>
<reference evidence="3" key="1">
    <citation type="submission" date="2011-01" db="EMBL/GenBank/DDBJ databases">
        <title>The Genome Sequence of Nematocida parisii strain ERTm3.</title>
        <authorList>
            <consortium name="The Broad Institute Genome Sequencing Platform"/>
            <consortium name="The Broad Institute Genome Sequencing Center for Infectious Disease"/>
            <person name="Cuomo C."/>
            <person name="Troemel E."/>
            <person name="Young S.K."/>
            <person name="Zeng Q."/>
            <person name="Gargeya S."/>
            <person name="Fitzgerald M."/>
            <person name="Haas B."/>
            <person name="Abouelleil A."/>
            <person name="Alvarado L."/>
            <person name="Arachchi H.M."/>
            <person name="Berlin A."/>
            <person name="Chapman S.B."/>
            <person name="Gearin G."/>
            <person name="Goldberg J."/>
            <person name="Griggs A."/>
            <person name="Gujja S."/>
            <person name="Hansen M."/>
            <person name="Heiman D."/>
            <person name="Howarth C."/>
            <person name="Larimer J."/>
            <person name="Lui A."/>
            <person name="MacDonald P.J.P."/>
            <person name="McCowen C."/>
            <person name="Montmayeur A."/>
            <person name="Murphy C."/>
            <person name="Neiman D."/>
            <person name="Pearson M."/>
            <person name="Priest M."/>
            <person name="Roberts A."/>
            <person name="Saif S."/>
            <person name="Shea T."/>
            <person name="Sisk P."/>
            <person name="Stolte C."/>
            <person name="Sykes S."/>
            <person name="Wortman J."/>
            <person name="Nusbaum C."/>
            <person name="Birren B."/>
        </authorList>
    </citation>
    <scope>NUCLEOTIDE SEQUENCE</scope>
    <source>
        <strain evidence="3">ERTm3</strain>
    </source>
</reference>
<evidence type="ECO:0000313" key="3">
    <source>
        <dbReference type="EMBL" id="EIJ89176.1"/>
    </source>
</evidence>
<feature type="compositionally biased region" description="Basic and acidic residues" evidence="2">
    <location>
        <begin position="1"/>
        <end position="16"/>
    </location>
</feature>
<keyword evidence="1" id="KW-0175">Coiled coil</keyword>
<accession>I3EIX9</accession>
<evidence type="ECO:0000256" key="1">
    <source>
        <dbReference type="SAM" id="Coils"/>
    </source>
</evidence>
<proteinExistence type="predicted"/>
<name>I3EIX9_NEMP3</name>
<sequence>MARVPFEEKTNEERVEVPMGKKQTRDERETVLDYLLMMKKQTLNYNLKYDLTLCMEILQGKENIEVKELKEAVIDLSEENEKLVKACDNLQMKILNNTQ</sequence>
<dbReference type="HOGENOM" id="CLU_177947_0_0_1"/>